<organism evidence="3">
    <name type="scientific">Siphoviridae sp. ctrfD19</name>
    <dbReference type="NCBI Taxonomy" id="2826478"/>
    <lineage>
        <taxon>Viruses</taxon>
        <taxon>Duplodnaviria</taxon>
        <taxon>Heunggongvirae</taxon>
        <taxon>Uroviricota</taxon>
        <taxon>Caudoviricetes</taxon>
    </lineage>
</organism>
<keyword evidence="1" id="KW-0472">Membrane</keyword>
<name>A0A8S5M1R8_9CAUD</name>
<evidence type="ECO:0000313" key="3">
    <source>
        <dbReference type="EMBL" id="DAD76245.1"/>
    </source>
</evidence>
<dbReference type="InterPro" id="IPR046502">
    <property type="entry name" value="DUF6680"/>
</dbReference>
<proteinExistence type="predicted"/>
<feature type="transmembrane region" description="Helical" evidence="1">
    <location>
        <begin position="6"/>
        <end position="27"/>
    </location>
</feature>
<dbReference type="EMBL" id="BK014797">
    <property type="protein sequence ID" value="DAD76245.1"/>
    <property type="molecule type" value="Genomic_DNA"/>
</dbReference>
<evidence type="ECO:0000259" key="2">
    <source>
        <dbReference type="Pfam" id="PF20385"/>
    </source>
</evidence>
<keyword evidence="1" id="KW-0812">Transmembrane</keyword>
<protein>
    <submittedName>
        <fullName evidence="3">ATPase</fullName>
    </submittedName>
</protein>
<keyword evidence="1" id="KW-1133">Transmembrane helix</keyword>
<accession>A0A8S5M1R8</accession>
<reference evidence="3" key="1">
    <citation type="journal article" date="2021" name="Proc. Natl. Acad. Sci. U.S.A.">
        <title>A Catalog of Tens of Thousands of Viruses from Human Metagenomes Reveals Hidden Associations with Chronic Diseases.</title>
        <authorList>
            <person name="Tisza M.J."/>
            <person name="Buck C.B."/>
        </authorList>
    </citation>
    <scope>NUCLEOTIDE SEQUENCE</scope>
    <source>
        <strain evidence="3">CtrfD19</strain>
    </source>
</reference>
<evidence type="ECO:0000256" key="1">
    <source>
        <dbReference type="SAM" id="Phobius"/>
    </source>
</evidence>
<sequence>MSKEQIAITLVGAIISGVLATIITLVINAKAEKKRRKQQLVDDIFGYKYQMTGSKLNALDINCQGLTRALNRVIIVFHDDPEVMKALDNLWLAINDENTKITNDLLITLLRTMSKSAGIKCNDWNDSRFTRVFKV</sequence>
<dbReference type="Pfam" id="PF20385">
    <property type="entry name" value="DUF6680"/>
    <property type="match status" value="1"/>
</dbReference>
<feature type="domain" description="DUF6680" evidence="2">
    <location>
        <begin position="3"/>
        <end position="120"/>
    </location>
</feature>